<dbReference type="Proteomes" id="UP001212411">
    <property type="component" value="Chromosome 3"/>
</dbReference>
<comment type="similarity">
    <text evidence="3">Belongs to the FMP46 family.</text>
</comment>
<evidence type="ECO:0000313" key="8">
    <source>
        <dbReference type="Proteomes" id="UP001212411"/>
    </source>
</evidence>
<keyword evidence="4" id="KW-0809">Transit peptide</keyword>
<name>A0AAE9WFD4_9SCHI</name>
<dbReference type="InterPro" id="IPR036249">
    <property type="entry name" value="Thioredoxin-like_sf"/>
</dbReference>
<dbReference type="EMBL" id="CP115613">
    <property type="protein sequence ID" value="WBW74875.1"/>
    <property type="molecule type" value="Genomic_DNA"/>
</dbReference>
<dbReference type="KEGG" id="som:SOMG_04720"/>
<dbReference type="RefSeq" id="XP_056039118.1">
    <property type="nucleotide sequence ID" value="XM_056183499.1"/>
</dbReference>
<protein>
    <submittedName>
        <fullName evidence="7">Mitochondrial thioredoxin-related protein</fullName>
    </submittedName>
</protein>
<comment type="function">
    <text evidence="1">Putative mitochondrial redox protein which could be involved in the reduction of small toxic molecules.</text>
</comment>
<organism evidence="7 8">
    <name type="scientific">Schizosaccharomyces osmophilus</name>
    <dbReference type="NCBI Taxonomy" id="2545709"/>
    <lineage>
        <taxon>Eukaryota</taxon>
        <taxon>Fungi</taxon>
        <taxon>Dikarya</taxon>
        <taxon>Ascomycota</taxon>
        <taxon>Taphrinomycotina</taxon>
        <taxon>Schizosaccharomycetes</taxon>
        <taxon>Schizosaccharomycetales</taxon>
        <taxon>Schizosaccharomycetaceae</taxon>
        <taxon>Schizosaccharomyces</taxon>
    </lineage>
</organism>
<evidence type="ECO:0000256" key="2">
    <source>
        <dbReference type="ARBA" id="ARBA00004173"/>
    </source>
</evidence>
<sequence>MFGLTTKRILTLFARKRNTVIEEKLTEFMILGERTNNKQFRYQLQVEMDPPTQDQMSFLLNSIQKEQSHLLISGATSVQDALNKYQSDFRTFRRPCLVDWDNGKVSPYSLLLQTRDLKELL</sequence>
<keyword evidence="8" id="KW-1185">Reference proteome</keyword>
<dbReference type="Gene3D" id="3.40.30.10">
    <property type="entry name" value="Glutaredoxin"/>
    <property type="match status" value="1"/>
</dbReference>
<evidence type="ECO:0000313" key="7">
    <source>
        <dbReference type="EMBL" id="WBW74875.1"/>
    </source>
</evidence>
<evidence type="ECO:0000256" key="3">
    <source>
        <dbReference type="ARBA" id="ARBA00009734"/>
    </source>
</evidence>
<dbReference type="PANTHER" id="PTHR28071">
    <property type="entry name" value="REDOX PROTEIN FMP46, MITOCHONDRIAL-RELATED"/>
    <property type="match status" value="1"/>
</dbReference>
<accession>A0AAE9WFD4</accession>
<keyword evidence="6" id="KW-0496">Mitochondrion</keyword>
<dbReference type="Pfam" id="PF07955">
    <property type="entry name" value="DUF1687"/>
    <property type="match status" value="1"/>
</dbReference>
<evidence type="ECO:0000256" key="1">
    <source>
        <dbReference type="ARBA" id="ARBA00002963"/>
    </source>
</evidence>
<dbReference type="GO" id="GO:0016491">
    <property type="term" value="F:oxidoreductase activity"/>
    <property type="evidence" value="ECO:0007669"/>
    <property type="project" value="UniProtKB-KW"/>
</dbReference>
<evidence type="ECO:0000256" key="6">
    <source>
        <dbReference type="ARBA" id="ARBA00023128"/>
    </source>
</evidence>
<dbReference type="GO" id="GO:0005739">
    <property type="term" value="C:mitochondrion"/>
    <property type="evidence" value="ECO:0007669"/>
    <property type="project" value="UniProtKB-SubCell"/>
</dbReference>
<evidence type="ECO:0000256" key="4">
    <source>
        <dbReference type="ARBA" id="ARBA00022946"/>
    </source>
</evidence>
<dbReference type="AlphaFoldDB" id="A0AAE9WFD4"/>
<gene>
    <name evidence="7" type="ORF">SOMG_04720</name>
</gene>
<dbReference type="GeneID" id="80878188"/>
<proteinExistence type="inferred from homology"/>
<reference evidence="7 8" key="1">
    <citation type="journal article" date="2023" name="G3 (Bethesda)">
        <title>A high-quality reference genome for the fission yeast Schizosaccharomyces osmophilus.</title>
        <authorList>
            <person name="Jia G.S."/>
            <person name="Zhang W.C."/>
            <person name="Liang Y."/>
            <person name="Liu X.H."/>
            <person name="Rhind N."/>
            <person name="Pidoux A."/>
            <person name="Brysch-Herzberg M."/>
            <person name="Du L.L."/>
        </authorList>
    </citation>
    <scope>NUCLEOTIDE SEQUENCE [LARGE SCALE GENOMIC DNA]</scope>
    <source>
        <strain evidence="7 8">CBS 15793</strain>
    </source>
</reference>
<evidence type="ECO:0000256" key="5">
    <source>
        <dbReference type="ARBA" id="ARBA00023002"/>
    </source>
</evidence>
<comment type="subcellular location">
    <subcellularLocation>
        <location evidence="2">Mitochondrion</location>
    </subcellularLocation>
</comment>
<dbReference type="InterPro" id="IPR012882">
    <property type="entry name" value="Fmp46"/>
</dbReference>
<dbReference type="SUPFAM" id="SSF52833">
    <property type="entry name" value="Thioredoxin-like"/>
    <property type="match status" value="1"/>
</dbReference>
<keyword evidence="5" id="KW-0560">Oxidoreductase</keyword>
<dbReference type="PANTHER" id="PTHR28071:SF1">
    <property type="entry name" value="REDOX PROTEIN FMP46, MITOCHONDRIAL-RELATED"/>
    <property type="match status" value="1"/>
</dbReference>